<sequence length="95" mass="9768">MQLKTVLFFLSAMSLTTAAAIQERQSCTSIFVACTLGSNECCSGLSCLGSNNSPVGNCLPTPGVCGALEDQCSTAFPNNTCCPDLFCSGLIGVCE</sequence>
<organism evidence="2 3">
    <name type="scientific">Dendrothele bispora (strain CBS 962.96)</name>
    <dbReference type="NCBI Taxonomy" id="1314807"/>
    <lineage>
        <taxon>Eukaryota</taxon>
        <taxon>Fungi</taxon>
        <taxon>Dikarya</taxon>
        <taxon>Basidiomycota</taxon>
        <taxon>Agaricomycotina</taxon>
        <taxon>Agaricomycetes</taxon>
        <taxon>Agaricomycetidae</taxon>
        <taxon>Agaricales</taxon>
        <taxon>Agaricales incertae sedis</taxon>
        <taxon>Dendrothele</taxon>
    </lineage>
</organism>
<gene>
    <name evidence="2" type="ORF">K435DRAFT_961694</name>
</gene>
<dbReference type="EMBL" id="ML179052">
    <property type="protein sequence ID" value="THV04991.1"/>
    <property type="molecule type" value="Genomic_DNA"/>
</dbReference>
<evidence type="ECO:0000256" key="1">
    <source>
        <dbReference type="SAM" id="SignalP"/>
    </source>
</evidence>
<name>A0A4S8MQB9_DENBC</name>
<accession>A0A4S8MQB9</accession>
<protein>
    <submittedName>
        <fullName evidence="2">Uncharacterized protein</fullName>
    </submittedName>
</protein>
<feature type="chain" id="PRO_5020787988" evidence="1">
    <location>
        <begin position="19"/>
        <end position="95"/>
    </location>
</feature>
<feature type="signal peptide" evidence="1">
    <location>
        <begin position="1"/>
        <end position="18"/>
    </location>
</feature>
<dbReference type="OrthoDB" id="2991520at2759"/>
<dbReference type="Proteomes" id="UP000297245">
    <property type="component" value="Unassembled WGS sequence"/>
</dbReference>
<proteinExistence type="predicted"/>
<dbReference type="AlphaFoldDB" id="A0A4S8MQB9"/>
<evidence type="ECO:0000313" key="3">
    <source>
        <dbReference type="Proteomes" id="UP000297245"/>
    </source>
</evidence>
<evidence type="ECO:0000313" key="2">
    <source>
        <dbReference type="EMBL" id="THV04991.1"/>
    </source>
</evidence>
<reference evidence="2 3" key="1">
    <citation type="journal article" date="2019" name="Nat. Ecol. Evol.">
        <title>Megaphylogeny resolves global patterns of mushroom evolution.</title>
        <authorList>
            <person name="Varga T."/>
            <person name="Krizsan K."/>
            <person name="Foldi C."/>
            <person name="Dima B."/>
            <person name="Sanchez-Garcia M."/>
            <person name="Sanchez-Ramirez S."/>
            <person name="Szollosi G.J."/>
            <person name="Szarkandi J.G."/>
            <person name="Papp V."/>
            <person name="Albert L."/>
            <person name="Andreopoulos W."/>
            <person name="Angelini C."/>
            <person name="Antonin V."/>
            <person name="Barry K.W."/>
            <person name="Bougher N.L."/>
            <person name="Buchanan P."/>
            <person name="Buyck B."/>
            <person name="Bense V."/>
            <person name="Catcheside P."/>
            <person name="Chovatia M."/>
            <person name="Cooper J."/>
            <person name="Damon W."/>
            <person name="Desjardin D."/>
            <person name="Finy P."/>
            <person name="Geml J."/>
            <person name="Haridas S."/>
            <person name="Hughes K."/>
            <person name="Justo A."/>
            <person name="Karasinski D."/>
            <person name="Kautmanova I."/>
            <person name="Kiss B."/>
            <person name="Kocsube S."/>
            <person name="Kotiranta H."/>
            <person name="LaButti K.M."/>
            <person name="Lechner B.E."/>
            <person name="Liimatainen K."/>
            <person name="Lipzen A."/>
            <person name="Lukacs Z."/>
            <person name="Mihaltcheva S."/>
            <person name="Morgado L.N."/>
            <person name="Niskanen T."/>
            <person name="Noordeloos M.E."/>
            <person name="Ohm R.A."/>
            <person name="Ortiz-Santana B."/>
            <person name="Ovrebo C."/>
            <person name="Racz N."/>
            <person name="Riley R."/>
            <person name="Savchenko A."/>
            <person name="Shiryaev A."/>
            <person name="Soop K."/>
            <person name="Spirin V."/>
            <person name="Szebenyi C."/>
            <person name="Tomsovsky M."/>
            <person name="Tulloss R.E."/>
            <person name="Uehling J."/>
            <person name="Grigoriev I.V."/>
            <person name="Vagvolgyi C."/>
            <person name="Papp T."/>
            <person name="Martin F.M."/>
            <person name="Miettinen O."/>
            <person name="Hibbett D.S."/>
            <person name="Nagy L.G."/>
        </authorList>
    </citation>
    <scope>NUCLEOTIDE SEQUENCE [LARGE SCALE GENOMIC DNA]</scope>
    <source>
        <strain evidence="2 3">CBS 962.96</strain>
    </source>
</reference>
<keyword evidence="3" id="KW-1185">Reference proteome</keyword>
<keyword evidence="1" id="KW-0732">Signal</keyword>